<dbReference type="Gene3D" id="3.90.1200.10">
    <property type="match status" value="1"/>
</dbReference>
<sequence>MNRIGQGRTADIFEHKEGRIIKLYKKDFPAEAINQELFVSMLACSLGIRTPEPFGHTELDGRNGLIFQRISGASLLDLLTKKPWAVTKYSNLLANLHAEIHAYEASELNRKQKKLLCESIQRAPLLTEQEKAKIIRYMEELPEGNRLCHGDFHPDNVMFDGSCWILDWMTGMSGNPAGDVARSVILLSIGSMPDGTPAPIKLLAQFLRNKLKSAYIKEYLRVTGQDYSTIDKWIMPTAAARLSEGVPQDEKIKLVSIIRARLAERPKIHHL</sequence>
<dbReference type="InterPro" id="IPR002575">
    <property type="entry name" value="Aminoglycoside_PTrfase"/>
</dbReference>
<evidence type="ECO:0000313" key="2">
    <source>
        <dbReference type="EMBL" id="RQW11766.1"/>
    </source>
</evidence>
<evidence type="ECO:0000313" key="3">
    <source>
        <dbReference type="Proteomes" id="UP000282529"/>
    </source>
</evidence>
<dbReference type="AlphaFoldDB" id="A0A3N9Q2M3"/>
<accession>A0A3N9Q2M3</accession>
<keyword evidence="3" id="KW-1185">Reference proteome</keyword>
<name>A0A3N9Q2M3_9BACL</name>
<evidence type="ECO:0000259" key="1">
    <source>
        <dbReference type="Pfam" id="PF01636"/>
    </source>
</evidence>
<dbReference type="SUPFAM" id="SSF56112">
    <property type="entry name" value="Protein kinase-like (PK-like)"/>
    <property type="match status" value="1"/>
</dbReference>
<organism evidence="2 3">
    <name type="scientific">Paenibacillus rhizophilus</name>
    <dbReference type="NCBI Taxonomy" id="1850366"/>
    <lineage>
        <taxon>Bacteria</taxon>
        <taxon>Bacillati</taxon>
        <taxon>Bacillota</taxon>
        <taxon>Bacilli</taxon>
        <taxon>Bacillales</taxon>
        <taxon>Paenibacillaceae</taxon>
        <taxon>Paenibacillus</taxon>
    </lineage>
</organism>
<dbReference type="InterPro" id="IPR011009">
    <property type="entry name" value="Kinase-like_dom_sf"/>
</dbReference>
<gene>
    <name evidence="2" type="ORF">EH198_11110</name>
</gene>
<dbReference type="Pfam" id="PF01636">
    <property type="entry name" value="APH"/>
    <property type="match status" value="1"/>
</dbReference>
<dbReference type="Proteomes" id="UP000282529">
    <property type="component" value="Unassembled WGS sequence"/>
</dbReference>
<reference evidence="2 3" key="1">
    <citation type="submission" date="2018-11" db="EMBL/GenBank/DDBJ databases">
        <title>Genome sequence of strain 7197.</title>
        <authorList>
            <person name="Gao J."/>
            <person name="Sun J."/>
        </authorList>
    </citation>
    <scope>NUCLEOTIDE SEQUENCE [LARGE SCALE GENOMIC DNA]</scope>
    <source>
        <strain evidence="2 3">7197</strain>
    </source>
</reference>
<dbReference type="EMBL" id="RQPI01000005">
    <property type="protein sequence ID" value="RQW11766.1"/>
    <property type="molecule type" value="Genomic_DNA"/>
</dbReference>
<feature type="domain" description="Aminoglycoside phosphotransferase" evidence="1">
    <location>
        <begin position="4"/>
        <end position="188"/>
    </location>
</feature>
<comment type="caution">
    <text evidence="2">The sequence shown here is derived from an EMBL/GenBank/DDBJ whole genome shotgun (WGS) entry which is preliminary data.</text>
</comment>
<protein>
    <recommendedName>
        <fullName evidence="1">Aminoglycoside phosphotransferase domain-containing protein</fullName>
    </recommendedName>
</protein>
<proteinExistence type="predicted"/>
<dbReference type="OrthoDB" id="9800774at2"/>